<protein>
    <submittedName>
        <fullName evidence="2">Nitrogen regulatory protein (Modular protein)</fullName>
        <ecNumber evidence="2">2.7.1.-</ecNumber>
    </submittedName>
</protein>
<dbReference type="InterPro" id="IPR002178">
    <property type="entry name" value="PTS_EIIA_type-2_dom"/>
</dbReference>
<dbReference type="InterPro" id="IPR016152">
    <property type="entry name" value="PTrfase/Anion_transptr"/>
</dbReference>
<dbReference type="Gene3D" id="3.40.930.10">
    <property type="entry name" value="Mannitol-specific EII, Chain A"/>
    <property type="match status" value="1"/>
</dbReference>
<keyword evidence="2" id="KW-0808">Transferase</keyword>
<dbReference type="EC" id="2.7.1.-" evidence="2"/>
<dbReference type="PROSITE" id="PS00372">
    <property type="entry name" value="PTS_EIIA_TYPE_2_HIS"/>
    <property type="match status" value="1"/>
</dbReference>
<gene>
    <name evidence="2" type="ORF">PHAMO_190047</name>
</gene>
<dbReference type="GO" id="GO:0016740">
    <property type="term" value="F:transferase activity"/>
    <property type="evidence" value="ECO:0007669"/>
    <property type="project" value="UniProtKB-KW"/>
</dbReference>
<dbReference type="STRING" id="1150626.PHAMO_190047"/>
<dbReference type="Pfam" id="PF00359">
    <property type="entry name" value="PTS_EIIA_2"/>
    <property type="match status" value="1"/>
</dbReference>
<evidence type="ECO:0000259" key="1">
    <source>
        <dbReference type="PROSITE" id="PS51094"/>
    </source>
</evidence>
<dbReference type="Proteomes" id="UP000004169">
    <property type="component" value="Unassembled WGS sequence"/>
</dbReference>
<dbReference type="PANTHER" id="PTHR47738">
    <property type="entry name" value="PTS SYSTEM FRUCTOSE-LIKE EIIA COMPONENT-RELATED"/>
    <property type="match status" value="1"/>
</dbReference>
<dbReference type="EMBL" id="CAHP01000011">
    <property type="protein sequence ID" value="CCG40238.1"/>
    <property type="molecule type" value="Genomic_DNA"/>
</dbReference>
<feature type="domain" description="PTS EIIA type-2" evidence="1">
    <location>
        <begin position="79"/>
        <end position="222"/>
    </location>
</feature>
<evidence type="ECO:0000313" key="3">
    <source>
        <dbReference type="Proteomes" id="UP000004169"/>
    </source>
</evidence>
<dbReference type="GO" id="GO:0030295">
    <property type="term" value="F:protein kinase activator activity"/>
    <property type="evidence" value="ECO:0007669"/>
    <property type="project" value="TreeGrafter"/>
</dbReference>
<dbReference type="CDD" id="cd00211">
    <property type="entry name" value="PTS_IIA_fru"/>
    <property type="match status" value="1"/>
</dbReference>
<evidence type="ECO:0000313" key="2">
    <source>
        <dbReference type="EMBL" id="CCG40238.1"/>
    </source>
</evidence>
<keyword evidence="3" id="KW-1185">Reference proteome</keyword>
<dbReference type="SUPFAM" id="SSF55804">
    <property type="entry name" value="Phoshotransferase/anion transport protein"/>
    <property type="match status" value="1"/>
</dbReference>
<accession>H8FPF0</accession>
<reference evidence="2 3" key="1">
    <citation type="journal article" date="2012" name="J. Bacteriol.">
        <title>Draft Genome Sequence of the Purple Photosynthetic Bacterium Phaeospirillum molischianum DSM120, a Particularly Versatile Bacterium.</title>
        <authorList>
            <person name="Duquesne K."/>
            <person name="Prima V."/>
            <person name="Ji B."/>
            <person name="Rouy Z."/>
            <person name="Medigue C."/>
            <person name="Talla E."/>
            <person name="Sturgis J.N."/>
        </authorList>
    </citation>
    <scope>NUCLEOTIDE SEQUENCE [LARGE SCALE GENOMIC DNA]</scope>
    <source>
        <strain evidence="3">DSM120</strain>
    </source>
</reference>
<dbReference type="AlphaFoldDB" id="H8FPF0"/>
<organism evidence="2 3">
    <name type="scientific">Magnetospirillum molischianum DSM 120</name>
    <dbReference type="NCBI Taxonomy" id="1150626"/>
    <lineage>
        <taxon>Bacteria</taxon>
        <taxon>Pseudomonadati</taxon>
        <taxon>Pseudomonadota</taxon>
        <taxon>Alphaproteobacteria</taxon>
        <taxon>Rhodospirillales</taxon>
        <taxon>Rhodospirillaceae</taxon>
        <taxon>Magnetospirillum</taxon>
    </lineage>
</organism>
<dbReference type="InterPro" id="IPR051541">
    <property type="entry name" value="PTS_SugarTrans_NitroReg"/>
</dbReference>
<proteinExistence type="predicted"/>
<dbReference type="eggNOG" id="COG1762">
    <property type="taxonomic scope" value="Bacteria"/>
</dbReference>
<dbReference type="PANTHER" id="PTHR47738:SF1">
    <property type="entry name" value="NITROGEN REGULATORY PROTEIN"/>
    <property type="match status" value="1"/>
</dbReference>
<dbReference type="RefSeq" id="WP_002726351.1">
    <property type="nucleotide sequence ID" value="NZ_CAHP01000011.1"/>
</dbReference>
<dbReference type="PROSITE" id="PS51094">
    <property type="entry name" value="PTS_EIIA_TYPE_2"/>
    <property type="match status" value="1"/>
</dbReference>
<sequence>MPVIHHSPLRMDAIQAWCPRCYRETEQTVEWVEGGATSTHWCNRCLSPREVSVQVVRKPAPSPVALAPRAVSPLWNGVGIITPHCIISNLGAGSKTGALSLLAKQAAALSGHDQKEIYRVLEARERLGSTGVGNGVAIPHARIAGLHHPYIVFARTVHPIHFDSVDEQPVDLMFLLLSPERDPALHLKALSRISRLLHDHDLCQKLRQTESRDGLCGLLIDAFSA</sequence>
<comment type="caution">
    <text evidence="2">The sequence shown here is derived from an EMBL/GenBank/DDBJ whole genome shotgun (WGS) entry which is preliminary data.</text>
</comment>
<name>H8FPF0_MAGML</name>